<evidence type="ECO:0000313" key="1">
    <source>
        <dbReference type="EMBL" id="MBM7128306.1"/>
    </source>
</evidence>
<proteinExistence type="predicted"/>
<accession>A0ABS2KAW8</accession>
<dbReference type="InterPro" id="IPR021087">
    <property type="entry name" value="Uncharacterised_PixA/AidA"/>
</dbReference>
<comment type="caution">
    <text evidence="1">The sequence shown here is derived from an EMBL/GenBank/DDBJ whole genome shotgun (WGS) entry which is preliminary data.</text>
</comment>
<name>A0ABS2KAW8_9GAMM</name>
<protein>
    <submittedName>
        <fullName evidence="1">Inclusion body family protein</fullName>
    </submittedName>
</protein>
<evidence type="ECO:0000313" key="2">
    <source>
        <dbReference type="Proteomes" id="UP001430193"/>
    </source>
</evidence>
<dbReference type="RefSeq" id="WP_204629921.1">
    <property type="nucleotide sequence ID" value="NZ_BSOC01000010.1"/>
</dbReference>
<keyword evidence="2" id="KW-1185">Reference proteome</keyword>
<dbReference type="EMBL" id="JADIKF010000032">
    <property type="protein sequence ID" value="MBM7128306.1"/>
    <property type="molecule type" value="Genomic_DNA"/>
</dbReference>
<gene>
    <name evidence="1" type="ORF">ISS99_02125</name>
</gene>
<dbReference type="Gene3D" id="2.60.40.3910">
    <property type="entry name" value="Inclusion body protein"/>
    <property type="match status" value="1"/>
</dbReference>
<organism evidence="1 2">
    <name type="scientific">Dyella mobilis</name>
    <dbReference type="NCBI Taxonomy" id="1849582"/>
    <lineage>
        <taxon>Bacteria</taxon>
        <taxon>Pseudomonadati</taxon>
        <taxon>Pseudomonadota</taxon>
        <taxon>Gammaproteobacteria</taxon>
        <taxon>Lysobacterales</taxon>
        <taxon>Rhodanobacteraceae</taxon>
        <taxon>Dyella</taxon>
    </lineage>
</organism>
<dbReference type="InterPro" id="IPR038712">
    <property type="entry name" value="PixA-like_sf"/>
</dbReference>
<reference evidence="1" key="1">
    <citation type="submission" date="2020-10" db="EMBL/GenBank/DDBJ databases">
        <title>Phylogeny of dyella-like bacteria.</title>
        <authorList>
            <person name="Fu J."/>
        </authorList>
    </citation>
    <scope>NUCLEOTIDE SEQUENCE</scope>
    <source>
        <strain evidence="1">DHON07</strain>
    </source>
</reference>
<sequence>MAKVSTAIKPGLVSTHETINVTASMNVDAIIKANPNLSQDPKSPTPIGHDGIWMVSDDPRGWTTNGDPANISLRANVGDLISFFTVSTSCNSDSAAFIYQLTGGTPVLNPSTVNVITLQQAAQPTAPNGYPFQGAKVSFASCDAKVSSQGTAQNFWCCAALFQTDNTGEKQVLKGYVTWDPTVIVQ</sequence>
<dbReference type="Proteomes" id="UP001430193">
    <property type="component" value="Unassembled WGS sequence"/>
</dbReference>
<dbReference type="Pfam" id="PF12306">
    <property type="entry name" value="PixA"/>
    <property type="match status" value="1"/>
</dbReference>